<protein>
    <submittedName>
        <fullName evidence="2">Uncharacterized protein</fullName>
    </submittedName>
</protein>
<name>A0A9P8UGZ4_9PEZI</name>
<dbReference type="OrthoDB" id="423576at2759"/>
<dbReference type="GeneID" id="70125209"/>
<dbReference type="EMBL" id="JAGPXC010000006">
    <property type="protein sequence ID" value="KAH6651968.1"/>
    <property type="molecule type" value="Genomic_DNA"/>
</dbReference>
<evidence type="ECO:0000256" key="1">
    <source>
        <dbReference type="SAM" id="MobiDB-lite"/>
    </source>
</evidence>
<accession>A0A9P8UGZ4</accession>
<dbReference type="AlphaFoldDB" id="A0A9P8UGZ4"/>
<organism evidence="2 3">
    <name type="scientific">Truncatella angustata</name>
    <dbReference type="NCBI Taxonomy" id="152316"/>
    <lineage>
        <taxon>Eukaryota</taxon>
        <taxon>Fungi</taxon>
        <taxon>Dikarya</taxon>
        <taxon>Ascomycota</taxon>
        <taxon>Pezizomycotina</taxon>
        <taxon>Sordariomycetes</taxon>
        <taxon>Xylariomycetidae</taxon>
        <taxon>Amphisphaeriales</taxon>
        <taxon>Sporocadaceae</taxon>
        <taxon>Truncatella</taxon>
    </lineage>
</organism>
<feature type="compositionally biased region" description="Basic and acidic residues" evidence="1">
    <location>
        <begin position="212"/>
        <end position="227"/>
    </location>
</feature>
<sequence>MRQKKGDSAKLQVTHSLNFIWPIIYAAVSGTGLFKSYRSAAGFIYVPLCSLLNPVQDAKGKTQMRIDELWRLHVWLPDGNRGTKGFEPHMHNTNTISWILAGDGENLSWNVERNADKENASHTEYTVNFSDGKTSDVSYKPHQTESVVYASSKYARAKISHTEPLSRNMTYTVTRDQWHSSHVPPGAVFATLFFFDGSPGYNEDAPILGPIHGEKNVQSKDPGDNAPEKIVNVVEDRRQKEQADEE</sequence>
<dbReference type="Proteomes" id="UP000758603">
    <property type="component" value="Unassembled WGS sequence"/>
</dbReference>
<evidence type="ECO:0000313" key="2">
    <source>
        <dbReference type="EMBL" id="KAH6651968.1"/>
    </source>
</evidence>
<reference evidence="2" key="1">
    <citation type="journal article" date="2021" name="Nat. Commun.">
        <title>Genetic determinants of endophytism in the Arabidopsis root mycobiome.</title>
        <authorList>
            <person name="Mesny F."/>
            <person name="Miyauchi S."/>
            <person name="Thiergart T."/>
            <person name="Pickel B."/>
            <person name="Atanasova L."/>
            <person name="Karlsson M."/>
            <person name="Huettel B."/>
            <person name="Barry K.W."/>
            <person name="Haridas S."/>
            <person name="Chen C."/>
            <person name="Bauer D."/>
            <person name="Andreopoulos W."/>
            <person name="Pangilinan J."/>
            <person name="LaButti K."/>
            <person name="Riley R."/>
            <person name="Lipzen A."/>
            <person name="Clum A."/>
            <person name="Drula E."/>
            <person name="Henrissat B."/>
            <person name="Kohler A."/>
            <person name="Grigoriev I.V."/>
            <person name="Martin F.M."/>
            <person name="Hacquard S."/>
        </authorList>
    </citation>
    <scope>NUCLEOTIDE SEQUENCE</scope>
    <source>
        <strain evidence="2">MPI-SDFR-AT-0073</strain>
    </source>
</reference>
<keyword evidence="3" id="KW-1185">Reference proteome</keyword>
<dbReference type="RefSeq" id="XP_045956246.1">
    <property type="nucleotide sequence ID" value="XM_046096316.1"/>
</dbReference>
<gene>
    <name evidence="2" type="ORF">BKA67DRAFT_343206</name>
</gene>
<proteinExistence type="predicted"/>
<evidence type="ECO:0000313" key="3">
    <source>
        <dbReference type="Proteomes" id="UP000758603"/>
    </source>
</evidence>
<feature type="region of interest" description="Disordered" evidence="1">
    <location>
        <begin position="208"/>
        <end position="231"/>
    </location>
</feature>
<comment type="caution">
    <text evidence="2">The sequence shown here is derived from an EMBL/GenBank/DDBJ whole genome shotgun (WGS) entry which is preliminary data.</text>
</comment>